<dbReference type="InterPro" id="IPR032640">
    <property type="entry name" value="AMPK1_CBM"/>
</dbReference>
<evidence type="ECO:0000256" key="1">
    <source>
        <dbReference type="ARBA" id="ARBA00001946"/>
    </source>
</evidence>
<keyword evidence="10" id="KW-0378">Hydrolase</keyword>
<comment type="function">
    <text evidence="2">Hydrolase highly specific for thiamine triphosphate (ThTP).</text>
</comment>
<sequence length="288" mass="33701">MNTRAIYWKGNAKDVKISGTFTNWKSKDMKNISGTDSWISPVPFLSEDEEHEYKFLVDGNWIHDPDKPTKPNSLGTLNNVIERKTPSEVSMIEVERKFNVPDCYESLMERHGFKNMMGFERDEELCDIYYDSDRYDLMKEDYWLRWRNGDWELKYPVGVHPTGSTLYHETSNVRDIVSKLQILIPQKNNQSVRNSTIFNNIGDFICNQILHKFAELKTKRRHYQKDNVNIVVDETNWGYKVGEIEMVVKEKSEVPEASKKIDSIARQLNFKKLNLTFAASKITSPIEN</sequence>
<dbReference type="InterPro" id="IPR013783">
    <property type="entry name" value="Ig-like_fold"/>
</dbReference>
<dbReference type="GO" id="GO:0050333">
    <property type="term" value="F:thiamine triphosphate phosphatase activity"/>
    <property type="evidence" value="ECO:0007669"/>
    <property type="project" value="UniProtKB-EC"/>
</dbReference>
<dbReference type="AlphaFoldDB" id="D3PG88"/>
<comment type="catalytic activity">
    <reaction evidence="14">
        <text>thiamine triphosphate + H2O = thiamine diphosphate + phosphate + H(+)</text>
        <dbReference type="Rhea" id="RHEA:11744"/>
        <dbReference type="ChEBI" id="CHEBI:15377"/>
        <dbReference type="ChEBI" id="CHEBI:15378"/>
        <dbReference type="ChEBI" id="CHEBI:43474"/>
        <dbReference type="ChEBI" id="CHEBI:58937"/>
        <dbReference type="ChEBI" id="CHEBI:58938"/>
        <dbReference type="EC" id="3.6.1.28"/>
    </reaction>
</comment>
<feature type="domain" description="CYTH" evidence="15">
    <location>
        <begin position="91"/>
        <end position="288"/>
    </location>
</feature>
<keyword evidence="8" id="KW-0963">Cytoplasm</keyword>
<evidence type="ECO:0000256" key="14">
    <source>
        <dbReference type="ARBA" id="ARBA00048194"/>
    </source>
</evidence>
<evidence type="ECO:0000256" key="13">
    <source>
        <dbReference type="ARBA" id="ARBA00025180"/>
    </source>
</evidence>
<proteinExistence type="evidence at transcript level"/>
<dbReference type="Pfam" id="PF16561">
    <property type="entry name" value="AMPK1_CBM"/>
    <property type="match status" value="1"/>
</dbReference>
<reference evidence="18" key="3">
    <citation type="submission" date="2014-05" db="EMBL/GenBank/DDBJ databases">
        <authorList>
            <person name="Chronopoulou M."/>
        </authorList>
    </citation>
    <scope>NUCLEOTIDE SEQUENCE</scope>
    <source>
        <tissue evidence="18">Whole organism</tissue>
    </source>
</reference>
<evidence type="ECO:0000259" key="15">
    <source>
        <dbReference type="PROSITE" id="PS51707"/>
    </source>
</evidence>
<keyword evidence="9" id="KW-0479">Metal-binding</keyword>
<accession>D3PG88</accession>
<protein>
    <recommendedName>
        <fullName evidence="7">Thiamine-triphosphatase</fullName>
        <ecNumber evidence="6">3.6.1.28</ecNumber>
    </recommendedName>
</protein>
<dbReference type="CDD" id="cd02859">
    <property type="entry name" value="E_set_AMPKbeta_like_N"/>
    <property type="match status" value="1"/>
</dbReference>
<dbReference type="SUPFAM" id="SSF81296">
    <property type="entry name" value="E set domains"/>
    <property type="match status" value="1"/>
</dbReference>
<gene>
    <name evidence="16" type="primary">THTPA</name>
</gene>
<evidence type="ECO:0000256" key="10">
    <source>
        <dbReference type="ARBA" id="ARBA00022801"/>
    </source>
</evidence>
<evidence type="ECO:0000313" key="17">
    <source>
        <dbReference type="EMBL" id="ADD37925.1"/>
    </source>
</evidence>
<dbReference type="GO" id="GO:0042357">
    <property type="term" value="P:thiamine diphosphate metabolic process"/>
    <property type="evidence" value="ECO:0007669"/>
    <property type="project" value="TreeGrafter"/>
</dbReference>
<dbReference type="PANTHER" id="PTHR14586">
    <property type="entry name" value="THIAMINE-TRIPHOSPHATASE"/>
    <property type="match status" value="1"/>
</dbReference>
<dbReference type="InterPro" id="IPR039582">
    <property type="entry name" value="THTPA"/>
</dbReference>
<dbReference type="GO" id="GO:0005737">
    <property type="term" value="C:cytoplasm"/>
    <property type="evidence" value="ECO:0007669"/>
    <property type="project" value="UniProtKB-SubCell"/>
</dbReference>
<dbReference type="CDD" id="cd07758">
    <property type="entry name" value="ThTPase"/>
    <property type="match status" value="1"/>
</dbReference>
<dbReference type="SMART" id="SM01118">
    <property type="entry name" value="CYTH"/>
    <property type="match status" value="1"/>
</dbReference>
<dbReference type="EMBL" id="BT120995">
    <property type="protein sequence ID" value="ADD37925.1"/>
    <property type="molecule type" value="mRNA"/>
</dbReference>
<evidence type="ECO:0000256" key="2">
    <source>
        <dbReference type="ARBA" id="ARBA00002106"/>
    </source>
</evidence>
<evidence type="ECO:0000256" key="3">
    <source>
        <dbReference type="ARBA" id="ARBA00004496"/>
    </source>
</evidence>
<dbReference type="GO" id="GO:0000287">
    <property type="term" value="F:magnesium ion binding"/>
    <property type="evidence" value="ECO:0007669"/>
    <property type="project" value="TreeGrafter"/>
</dbReference>
<dbReference type="SUPFAM" id="SSF55154">
    <property type="entry name" value="CYTH-like phosphatases"/>
    <property type="match status" value="1"/>
</dbReference>
<comment type="subcellular location">
    <subcellularLocation>
        <location evidence="3">Cytoplasm</location>
    </subcellularLocation>
</comment>
<evidence type="ECO:0000256" key="4">
    <source>
        <dbReference type="ARBA" id="ARBA00008181"/>
    </source>
</evidence>
<reference evidence="16" key="2">
    <citation type="submission" date="2010-03" db="EMBL/GenBank/DDBJ databases">
        <title>Lepeophtheirus salmonis ESTs and full-length cDNAs.</title>
        <authorList>
            <person name="Yasuike M."/>
            <person name="von Schalburg K."/>
            <person name="Cooper G."/>
            <person name="Leong J."/>
            <person name="Jones S.R.M."/>
            <person name="Koop B.F."/>
        </authorList>
    </citation>
    <scope>NUCLEOTIDE SEQUENCE</scope>
    <source>
        <tissue evidence="16">Whole</tissue>
    </source>
</reference>
<dbReference type="PROSITE" id="PS51707">
    <property type="entry name" value="CYTH"/>
    <property type="match status" value="1"/>
</dbReference>
<dbReference type="OrthoDB" id="442176at2759"/>
<evidence type="ECO:0000256" key="9">
    <source>
        <dbReference type="ARBA" id="ARBA00022723"/>
    </source>
</evidence>
<reference evidence="17" key="1">
    <citation type="submission" date="2010-03" db="EMBL/GenBank/DDBJ databases">
        <title>Atlantic Lepeophtheirus salmonis ESTs and full-length cDNAs.</title>
        <authorList>
            <person name="Yasuike M."/>
            <person name="von Schalburg K."/>
            <person name="Cooper G."/>
            <person name="Leong J."/>
            <person name="Nilsen F."/>
            <person name="Jones S.R.M."/>
            <person name="Koop B.F."/>
        </authorList>
    </citation>
    <scope>NUCLEOTIDE SEQUENCE</scope>
    <source>
        <strain evidence="17">Atlantic form</strain>
        <tissue evidence="17">Mixed tissue</tissue>
    </source>
</reference>
<keyword evidence="11" id="KW-0460">Magnesium</keyword>
<dbReference type="Gene3D" id="2.40.320.10">
    <property type="entry name" value="Hypothetical Protein Pfu-838710-001"/>
    <property type="match status" value="1"/>
</dbReference>
<evidence type="ECO:0000256" key="12">
    <source>
        <dbReference type="ARBA" id="ARBA00022990"/>
    </source>
</evidence>
<dbReference type="PANTHER" id="PTHR14586:SF1">
    <property type="entry name" value="THIAMINE-TRIPHOSPHATASE"/>
    <property type="match status" value="1"/>
</dbReference>
<comment type="cofactor">
    <cofactor evidence="1">
        <name>Mg(2+)</name>
        <dbReference type="ChEBI" id="CHEBI:18420"/>
    </cofactor>
</comment>
<evidence type="ECO:0000256" key="6">
    <source>
        <dbReference type="ARBA" id="ARBA00012378"/>
    </source>
</evidence>
<dbReference type="EC" id="3.6.1.28" evidence="6"/>
<dbReference type="CAZy" id="CBM48">
    <property type="family name" value="Carbohydrate-Binding Module Family 48"/>
</dbReference>
<keyword evidence="12" id="KW-0007">Acetylation</keyword>
<dbReference type="Gene3D" id="2.60.40.10">
    <property type="entry name" value="Immunoglobulins"/>
    <property type="match status" value="1"/>
</dbReference>
<evidence type="ECO:0000256" key="11">
    <source>
        <dbReference type="ARBA" id="ARBA00022842"/>
    </source>
</evidence>
<name>D3PG88_LEPSM</name>
<dbReference type="InterPro" id="IPR014756">
    <property type="entry name" value="Ig_E-set"/>
</dbReference>
<comment type="function">
    <text evidence="13">Non-catalytic subunit of AMP-activated protein kinase (AMPK), an energy sensor protein kinase that plays a key role in regulating cellular energy metabolism. In response to reduction of intracellular ATP levels, AMPK activates energy-producing pathways and inhibits energy-consuming processes: inhibits protein, carbohydrate and lipid biosynthesis, as well as cell growth and proliferation. AMPK acts via direct phosphorylation of metabolic enzymes, and by longer-term effects via phosphorylation of transcription regulators. Also acts as a regulator of cellular polarity by remodeling the actin cytoskeleton; probably by indirectly activating myosin. Beta non-catalytic subunit acts as a scaffold on which the AMPK complex assembles, via its C-terminus that bridges alpha (PRKAA1 or PRKAA2) and gamma subunits (PRKAG1, PRKAG2 or PRKAG3).</text>
</comment>
<comment type="similarity">
    <text evidence="4">Belongs to the ThTPase family.</text>
</comment>
<dbReference type="InterPro" id="IPR023577">
    <property type="entry name" value="CYTH_domain"/>
</dbReference>
<organism evidence="16">
    <name type="scientific">Lepeophtheirus salmonis</name>
    <name type="common">Salmon louse</name>
    <name type="synonym">Caligus salmonis</name>
    <dbReference type="NCBI Taxonomy" id="72036"/>
    <lineage>
        <taxon>Eukaryota</taxon>
        <taxon>Metazoa</taxon>
        <taxon>Ecdysozoa</taxon>
        <taxon>Arthropoda</taxon>
        <taxon>Crustacea</taxon>
        <taxon>Multicrustacea</taxon>
        <taxon>Hexanauplia</taxon>
        <taxon>Copepoda</taxon>
        <taxon>Siphonostomatoida</taxon>
        <taxon>Caligidae</taxon>
        <taxon>Lepeophtheirus</taxon>
    </lineage>
</organism>
<dbReference type="InterPro" id="IPR033469">
    <property type="entry name" value="CYTH-like_dom_sf"/>
</dbReference>
<evidence type="ECO:0000313" key="16">
    <source>
        <dbReference type="EMBL" id="ADD24284.1"/>
    </source>
</evidence>
<dbReference type="EMBL" id="HACA01015265">
    <property type="protein sequence ID" value="CDW32626.1"/>
    <property type="molecule type" value="Transcribed_RNA"/>
</dbReference>
<dbReference type="GO" id="GO:0006772">
    <property type="term" value="P:thiamine metabolic process"/>
    <property type="evidence" value="ECO:0007669"/>
    <property type="project" value="InterPro"/>
</dbReference>
<evidence type="ECO:0000256" key="5">
    <source>
        <dbReference type="ARBA" id="ARBA00011245"/>
    </source>
</evidence>
<dbReference type="EMBL" id="BT120644">
    <property type="protein sequence ID" value="ADD24284.1"/>
    <property type="molecule type" value="mRNA"/>
</dbReference>
<dbReference type="InterPro" id="IPR012177">
    <property type="entry name" value="ThTPase_euk"/>
</dbReference>
<comment type="subunit">
    <text evidence="5">Monomer.</text>
</comment>
<evidence type="ECO:0000256" key="8">
    <source>
        <dbReference type="ARBA" id="ARBA00022490"/>
    </source>
</evidence>
<dbReference type="Pfam" id="PF01928">
    <property type="entry name" value="CYTH"/>
    <property type="match status" value="1"/>
</dbReference>
<evidence type="ECO:0000313" key="18">
    <source>
        <dbReference type="EMBL" id="CDW32626.1"/>
    </source>
</evidence>
<evidence type="ECO:0000256" key="7">
    <source>
        <dbReference type="ARBA" id="ARBA00020088"/>
    </source>
</evidence>